<name>A0A5B2VHT0_9HYPH</name>
<comment type="caution">
    <text evidence="2">The sequence shown here is derived from an EMBL/GenBank/DDBJ whole genome shotgun (WGS) entry which is preliminary data.</text>
</comment>
<proteinExistence type="predicted"/>
<dbReference type="EMBL" id="VUOA01000017">
    <property type="protein sequence ID" value="KAA2237899.1"/>
    <property type="molecule type" value="Genomic_DNA"/>
</dbReference>
<dbReference type="RefSeq" id="WP_149816510.1">
    <property type="nucleotide sequence ID" value="NZ_VUOA01000017.1"/>
</dbReference>
<keyword evidence="1" id="KW-0472">Membrane</keyword>
<keyword evidence="1" id="KW-0812">Transmembrane</keyword>
<evidence type="ECO:0000256" key="1">
    <source>
        <dbReference type="SAM" id="Phobius"/>
    </source>
</evidence>
<keyword evidence="3" id="KW-1185">Reference proteome</keyword>
<protein>
    <submittedName>
        <fullName evidence="2">PIN domain-containing protein</fullName>
    </submittedName>
</protein>
<dbReference type="OrthoDB" id="163436at2"/>
<dbReference type="InterPro" id="IPR029060">
    <property type="entry name" value="PIN-like_dom_sf"/>
</dbReference>
<sequence>MLTADEGAFDDAMHLAGSHGLQIWDAVILATAAGAGCALLLSEDMQDGFVWRGVTIANPFAATVHPLLADRLKGRRPL</sequence>
<evidence type="ECO:0000313" key="2">
    <source>
        <dbReference type="EMBL" id="KAA2237899.1"/>
    </source>
</evidence>
<keyword evidence="1" id="KW-1133">Transmembrane helix</keyword>
<evidence type="ECO:0000313" key="3">
    <source>
        <dbReference type="Proteomes" id="UP000323142"/>
    </source>
</evidence>
<accession>A0A5B2VHT0</accession>
<feature type="transmembrane region" description="Helical" evidence="1">
    <location>
        <begin position="23"/>
        <end position="42"/>
    </location>
</feature>
<dbReference type="SUPFAM" id="SSF88723">
    <property type="entry name" value="PIN domain-like"/>
    <property type="match status" value="1"/>
</dbReference>
<dbReference type="AlphaFoldDB" id="A0A5B2VHT0"/>
<reference evidence="2 3" key="1">
    <citation type="submission" date="2019-09" db="EMBL/GenBank/DDBJ databases">
        <title>Salinarimonas rosea gen. nov., sp. nov., a new member of the a-2 subgroup of the Proteobacteria.</title>
        <authorList>
            <person name="Liu J."/>
        </authorList>
    </citation>
    <scope>NUCLEOTIDE SEQUENCE [LARGE SCALE GENOMIC DNA]</scope>
    <source>
        <strain evidence="2 3">BN140002</strain>
    </source>
</reference>
<gene>
    <name evidence="2" type="ORF">F0L46_07860</name>
</gene>
<reference evidence="2 3" key="2">
    <citation type="submission" date="2019-09" db="EMBL/GenBank/DDBJ databases">
        <authorList>
            <person name="Jin C."/>
        </authorList>
    </citation>
    <scope>NUCLEOTIDE SEQUENCE [LARGE SCALE GENOMIC DNA]</scope>
    <source>
        <strain evidence="2 3">BN140002</strain>
    </source>
</reference>
<organism evidence="2 3">
    <name type="scientific">Salinarimonas soli</name>
    <dbReference type="NCBI Taxonomy" id="1638099"/>
    <lineage>
        <taxon>Bacteria</taxon>
        <taxon>Pseudomonadati</taxon>
        <taxon>Pseudomonadota</taxon>
        <taxon>Alphaproteobacteria</taxon>
        <taxon>Hyphomicrobiales</taxon>
        <taxon>Salinarimonadaceae</taxon>
        <taxon>Salinarimonas</taxon>
    </lineage>
</organism>
<dbReference type="Proteomes" id="UP000323142">
    <property type="component" value="Unassembled WGS sequence"/>
</dbReference>